<proteinExistence type="predicted"/>
<dbReference type="Proteomes" id="UP000294547">
    <property type="component" value="Unassembled WGS sequence"/>
</dbReference>
<feature type="transmembrane region" description="Helical" evidence="2">
    <location>
        <begin position="51"/>
        <end position="83"/>
    </location>
</feature>
<dbReference type="AlphaFoldDB" id="A0A4R6RFF9"/>
<evidence type="ECO:0000313" key="3">
    <source>
        <dbReference type="EMBL" id="TDP85059.1"/>
    </source>
</evidence>
<feature type="region of interest" description="Disordered" evidence="1">
    <location>
        <begin position="87"/>
        <end position="107"/>
    </location>
</feature>
<protein>
    <submittedName>
        <fullName evidence="3">Uncharacterized protein</fullName>
    </submittedName>
</protein>
<gene>
    <name evidence="3" type="ORF">EDD54_1904</name>
</gene>
<comment type="caution">
    <text evidence="3">The sequence shown here is derived from an EMBL/GenBank/DDBJ whole genome shotgun (WGS) entry which is preliminary data.</text>
</comment>
<evidence type="ECO:0000313" key="4">
    <source>
        <dbReference type="Proteomes" id="UP000294547"/>
    </source>
</evidence>
<sequence length="107" mass="10540">MDLSDLVDFVLFLVRPGWRRPGRAVLVALALLAVAALLHVGGGLLDGGGGLLAIGATLLAVPVAAVAAVVALGAVVGAIAIVVRRFAGGGPNDEGPGRRPGPPHGRS</sequence>
<reference evidence="3 4" key="1">
    <citation type="submission" date="2019-03" db="EMBL/GenBank/DDBJ databases">
        <title>Genomic Encyclopedia of Type Strains, Phase IV (KMG-IV): sequencing the most valuable type-strain genomes for metagenomic binning, comparative biology and taxonomic classification.</title>
        <authorList>
            <person name="Goeker M."/>
        </authorList>
    </citation>
    <scope>NUCLEOTIDE SEQUENCE [LARGE SCALE GENOMIC DNA]</scope>
    <source>
        <strain evidence="3 4">DSM 102969</strain>
    </source>
</reference>
<organism evidence="3 4">
    <name type="scientific">Oharaeibacter diazotrophicus</name>
    <dbReference type="NCBI Taxonomy" id="1920512"/>
    <lineage>
        <taxon>Bacteria</taxon>
        <taxon>Pseudomonadati</taxon>
        <taxon>Pseudomonadota</taxon>
        <taxon>Alphaproteobacteria</taxon>
        <taxon>Hyphomicrobiales</taxon>
        <taxon>Pleomorphomonadaceae</taxon>
        <taxon>Oharaeibacter</taxon>
    </lineage>
</organism>
<dbReference type="RefSeq" id="WP_126540936.1">
    <property type="nucleotide sequence ID" value="NZ_BSPM01000004.1"/>
</dbReference>
<keyword evidence="2" id="KW-1133">Transmembrane helix</keyword>
<evidence type="ECO:0000256" key="2">
    <source>
        <dbReference type="SAM" id="Phobius"/>
    </source>
</evidence>
<accession>A0A4R6RFF9</accession>
<dbReference type="EMBL" id="SNXY01000007">
    <property type="protein sequence ID" value="TDP85059.1"/>
    <property type="molecule type" value="Genomic_DNA"/>
</dbReference>
<keyword evidence="2" id="KW-0812">Transmembrane</keyword>
<name>A0A4R6RFF9_9HYPH</name>
<keyword evidence="2" id="KW-0472">Membrane</keyword>
<feature type="transmembrane region" description="Helical" evidence="2">
    <location>
        <begin position="24"/>
        <end position="45"/>
    </location>
</feature>
<evidence type="ECO:0000256" key="1">
    <source>
        <dbReference type="SAM" id="MobiDB-lite"/>
    </source>
</evidence>
<keyword evidence="4" id="KW-1185">Reference proteome</keyword>